<proteinExistence type="predicted"/>
<dbReference type="PROSITE" id="PS51109">
    <property type="entry name" value="G5"/>
    <property type="match status" value="1"/>
</dbReference>
<dbReference type="Pfam" id="PF07501">
    <property type="entry name" value="G5"/>
    <property type="match status" value="1"/>
</dbReference>
<evidence type="ECO:0000313" key="4">
    <source>
        <dbReference type="Proteomes" id="UP000186465"/>
    </source>
</evidence>
<keyword evidence="1" id="KW-0732">Signal</keyword>
<dbReference type="STRING" id="156892.BM477_02605"/>
<name>A0A1Q5PSG6_9ACTO</name>
<dbReference type="Gene3D" id="2.20.230.10">
    <property type="entry name" value="Resuscitation-promoting factor rpfb"/>
    <property type="match status" value="1"/>
</dbReference>
<organism evidence="3 4">
    <name type="scientific">Boudabousia marimammalium</name>
    <dbReference type="NCBI Taxonomy" id="156892"/>
    <lineage>
        <taxon>Bacteria</taxon>
        <taxon>Bacillati</taxon>
        <taxon>Actinomycetota</taxon>
        <taxon>Actinomycetes</taxon>
        <taxon>Actinomycetales</taxon>
        <taxon>Actinomycetaceae</taxon>
        <taxon>Boudabousia</taxon>
    </lineage>
</organism>
<keyword evidence="4" id="KW-1185">Reference proteome</keyword>
<dbReference type="Proteomes" id="UP000186465">
    <property type="component" value="Unassembled WGS sequence"/>
</dbReference>
<dbReference type="SMART" id="SM01208">
    <property type="entry name" value="G5"/>
    <property type="match status" value="1"/>
</dbReference>
<comment type="caution">
    <text evidence="3">The sequence shown here is derived from an EMBL/GenBank/DDBJ whole genome shotgun (WGS) entry which is preliminary data.</text>
</comment>
<dbReference type="AlphaFoldDB" id="A0A1Q5PSG6"/>
<gene>
    <name evidence="3" type="ORF">BM477_02605</name>
</gene>
<evidence type="ECO:0000259" key="2">
    <source>
        <dbReference type="PROSITE" id="PS51109"/>
    </source>
</evidence>
<dbReference type="InterPro" id="IPR011098">
    <property type="entry name" value="G5_dom"/>
</dbReference>
<feature type="domain" description="G5" evidence="2">
    <location>
        <begin position="177"/>
        <end position="257"/>
    </location>
</feature>
<accession>A0A1Q5PSG6</accession>
<dbReference type="InterPro" id="IPR023346">
    <property type="entry name" value="Lysozyme-like_dom_sf"/>
</dbReference>
<dbReference type="SUPFAM" id="SSF53955">
    <property type="entry name" value="Lysozyme-like"/>
    <property type="match status" value="1"/>
</dbReference>
<evidence type="ECO:0000313" key="3">
    <source>
        <dbReference type="EMBL" id="OKL50385.1"/>
    </source>
</evidence>
<sequence length="381" mass="40712">MLGISAFGVVSGHHDLVIEVDGVSRPVTVWGSSVSDALNAADIKVNQHDEVTPSLDSDLLDGSRIQVLTSRQYTVNVDGQRVELWSTARNSSEILNDFAATGRNVTISATRGSERSPLSTLSQSATHGTLVVDGESRPIEIPAHLTVKQLLQQQNVETSPIDRVRISHENGKLTVKIERVTRGDIVTDTDIPFSTEEVEDDSLLKGTTKVKTAGVVGKHRKVVYRETVNGEVKAEVVVQDGVLTQPVTQVVLKGTKDPVAHASASASDAAVIADSGAAGTSPAGAQAIAQKMVSARGWGDDQFRCLVSLWNRESNWNYRAQNRSSGAYGIPQALPGGKMASAGADWRTNPATQISWGLGYIQGRYGTPCGALAHSHRVGWY</sequence>
<evidence type="ECO:0000256" key="1">
    <source>
        <dbReference type="ARBA" id="ARBA00022729"/>
    </source>
</evidence>
<reference evidence="4" key="1">
    <citation type="submission" date="2016-11" db="EMBL/GenBank/DDBJ databases">
        <title>Actinomyces gypaetusis sp. nov. isolated from Gypaetus barbatus in Qinghai Tibet Plateau China.</title>
        <authorList>
            <person name="Meng X."/>
        </authorList>
    </citation>
    <scope>NUCLEOTIDE SEQUENCE [LARGE SCALE GENOMIC DNA]</scope>
    <source>
        <strain evidence="4">DSM 15383</strain>
    </source>
</reference>
<dbReference type="Pfam" id="PF03990">
    <property type="entry name" value="DUF348"/>
    <property type="match status" value="3"/>
</dbReference>
<protein>
    <recommendedName>
        <fullName evidence="2">G5 domain-containing protein</fullName>
    </recommendedName>
</protein>
<dbReference type="InterPro" id="IPR007137">
    <property type="entry name" value="DUF348"/>
</dbReference>
<dbReference type="EMBL" id="MPDM01000002">
    <property type="protein sequence ID" value="OKL50385.1"/>
    <property type="molecule type" value="Genomic_DNA"/>
</dbReference>